<gene>
    <name evidence="1" type="ORF">FWILDA_LOCUS12203</name>
</gene>
<dbReference type="OrthoDB" id="2335006at2759"/>
<comment type="caution">
    <text evidence="1">The sequence shown here is derived from an EMBL/GenBank/DDBJ whole genome shotgun (WGS) entry which is preliminary data.</text>
</comment>
<dbReference type="Proteomes" id="UP001153678">
    <property type="component" value="Unassembled WGS sequence"/>
</dbReference>
<name>A0A9W4SY24_9GLOM</name>
<evidence type="ECO:0000313" key="2">
    <source>
        <dbReference type="Proteomes" id="UP001153678"/>
    </source>
</evidence>
<protein>
    <submittedName>
        <fullName evidence="1">15783_t:CDS:1</fullName>
    </submittedName>
</protein>
<dbReference type="AlphaFoldDB" id="A0A9W4SY24"/>
<dbReference type="EMBL" id="CAMKVN010003822">
    <property type="protein sequence ID" value="CAI2185688.1"/>
    <property type="molecule type" value="Genomic_DNA"/>
</dbReference>
<proteinExistence type="predicted"/>
<sequence>MVKREYFINDVCLPSKEKEVEYLTAIKTQCPYSNNTFTCDGKAKIKRYLVHTTNQWSEFIGCDKWKQNEKGKDPKSEDDMDCNKLYPSGYHQKYCDTKHNMLEILKAKSLEVIHQIFEKIQMCNED</sequence>
<keyword evidence="2" id="KW-1185">Reference proteome</keyword>
<organism evidence="1 2">
    <name type="scientific">Funneliformis geosporum</name>
    <dbReference type="NCBI Taxonomy" id="1117311"/>
    <lineage>
        <taxon>Eukaryota</taxon>
        <taxon>Fungi</taxon>
        <taxon>Fungi incertae sedis</taxon>
        <taxon>Mucoromycota</taxon>
        <taxon>Glomeromycotina</taxon>
        <taxon>Glomeromycetes</taxon>
        <taxon>Glomerales</taxon>
        <taxon>Glomeraceae</taxon>
        <taxon>Funneliformis</taxon>
    </lineage>
</organism>
<evidence type="ECO:0000313" key="1">
    <source>
        <dbReference type="EMBL" id="CAI2185688.1"/>
    </source>
</evidence>
<accession>A0A9W4SY24</accession>
<reference evidence="1" key="1">
    <citation type="submission" date="2022-08" db="EMBL/GenBank/DDBJ databases">
        <authorList>
            <person name="Kallberg Y."/>
            <person name="Tangrot J."/>
            <person name="Rosling A."/>
        </authorList>
    </citation>
    <scope>NUCLEOTIDE SEQUENCE</scope>
    <source>
        <strain evidence="1">Wild A</strain>
    </source>
</reference>
<feature type="non-terminal residue" evidence="1">
    <location>
        <position position="1"/>
    </location>
</feature>